<dbReference type="Proteomes" id="UP001321760">
    <property type="component" value="Unassembled WGS sequence"/>
</dbReference>
<evidence type="ECO:0000313" key="3">
    <source>
        <dbReference type="Proteomes" id="UP001321760"/>
    </source>
</evidence>
<dbReference type="PANTHER" id="PTHR33112">
    <property type="entry name" value="DOMAIN PROTEIN, PUTATIVE-RELATED"/>
    <property type="match status" value="1"/>
</dbReference>
<comment type="caution">
    <text evidence="2">The sequence shown here is derived from an EMBL/GenBank/DDBJ whole genome shotgun (WGS) entry which is preliminary data.</text>
</comment>
<name>A0AAV9G9N3_9PEZI</name>
<gene>
    <name evidence="2" type="ORF">QBC34DRAFT_414348</name>
</gene>
<protein>
    <submittedName>
        <fullName evidence="2">HET-domain-containing protein</fullName>
    </submittedName>
</protein>
<sequence length="762" mass="87918">MKRHRAADSEAQAPARRSKRLLKKAIRSATSASLCDYCASIQLPRGGDKSLLAARDVYSRRLADVLAAARSENSCALCSFLTDRIQFSAEITEKHSDRTVSLRVTHHAEDYAASASTQLEFRLNNNETPFRYDICKYPRGVTQDPGNFDGKYSEPHPDIHDGRMRYHPRLVHHDPFSEAAVGLVKDWLSQCRSHDTCKVQEPRPLPTRVIDVSTDKLLIVETDGSPGFYVALSHCWGSISDTFSTNAQNIEERKTKGLVLSEMPANFRHAIAFTQLLGYKYVWIDSLCIIQKDVLDWRHEAGRMAAYYNNAVVTLAIADALHCDIGLLHRRHHHSPPIPGDDGEFYCLRKVLPEDFHLNVESWISRRAWTLQERILSPRLIHATRDQLLWHCRERDWAEGYIYNSYRRHEECRIDRMGHFIDRAEYDAYWERRHAASGSTSPYEPFFSLDFAAETWYDCVSEFSTRSLTRGSDKLPAIAGLANMFSHPKLGRYMSGLWESDLFRGMTWMRVEPGERTRDRYQSYFAIKAKRNLAARSYKPPVEYRAPSWSWASVNGPVEVNSSMFYFAKRGATEEMQSEVEHWKKQYGPRLVSCNLLHSDGNPYIDTLQGSFIEIHGYYRKLWVSQVKLPREADGPGGPFVKRVLFDKDAPKQFYIHLEEPTELGKAWKELLVLQVSKQCSGDRHVYGLLLEKLQDADSFTRVGLVELACYNLCETPKKRPRGAGFVYYLHPIHSSFSNRKKDYETKEWQRDRWLEGTLKIF</sequence>
<dbReference type="InterPro" id="IPR010730">
    <property type="entry name" value="HET"/>
</dbReference>
<reference evidence="2" key="1">
    <citation type="journal article" date="2023" name="Mol. Phylogenet. Evol.">
        <title>Genome-scale phylogeny and comparative genomics of the fungal order Sordariales.</title>
        <authorList>
            <person name="Hensen N."/>
            <person name="Bonometti L."/>
            <person name="Westerberg I."/>
            <person name="Brannstrom I.O."/>
            <person name="Guillou S."/>
            <person name="Cros-Aarteil S."/>
            <person name="Calhoun S."/>
            <person name="Haridas S."/>
            <person name="Kuo A."/>
            <person name="Mondo S."/>
            <person name="Pangilinan J."/>
            <person name="Riley R."/>
            <person name="LaButti K."/>
            <person name="Andreopoulos B."/>
            <person name="Lipzen A."/>
            <person name="Chen C."/>
            <person name="Yan M."/>
            <person name="Daum C."/>
            <person name="Ng V."/>
            <person name="Clum A."/>
            <person name="Steindorff A."/>
            <person name="Ohm R.A."/>
            <person name="Martin F."/>
            <person name="Silar P."/>
            <person name="Natvig D.O."/>
            <person name="Lalanne C."/>
            <person name="Gautier V."/>
            <person name="Ament-Velasquez S.L."/>
            <person name="Kruys A."/>
            <person name="Hutchinson M.I."/>
            <person name="Powell A.J."/>
            <person name="Barry K."/>
            <person name="Miller A.N."/>
            <person name="Grigoriev I.V."/>
            <person name="Debuchy R."/>
            <person name="Gladieux P."/>
            <person name="Hiltunen Thoren M."/>
            <person name="Johannesson H."/>
        </authorList>
    </citation>
    <scope>NUCLEOTIDE SEQUENCE</scope>
    <source>
        <strain evidence="2">PSN243</strain>
    </source>
</reference>
<evidence type="ECO:0000259" key="1">
    <source>
        <dbReference type="Pfam" id="PF06985"/>
    </source>
</evidence>
<dbReference type="PANTHER" id="PTHR33112:SF16">
    <property type="entry name" value="HETEROKARYON INCOMPATIBILITY DOMAIN-CONTAINING PROTEIN"/>
    <property type="match status" value="1"/>
</dbReference>
<proteinExistence type="predicted"/>
<reference evidence="2" key="2">
    <citation type="submission" date="2023-05" db="EMBL/GenBank/DDBJ databases">
        <authorList>
            <consortium name="Lawrence Berkeley National Laboratory"/>
            <person name="Steindorff A."/>
            <person name="Hensen N."/>
            <person name="Bonometti L."/>
            <person name="Westerberg I."/>
            <person name="Brannstrom I.O."/>
            <person name="Guillou S."/>
            <person name="Cros-Aarteil S."/>
            <person name="Calhoun S."/>
            <person name="Haridas S."/>
            <person name="Kuo A."/>
            <person name="Mondo S."/>
            <person name="Pangilinan J."/>
            <person name="Riley R."/>
            <person name="Labutti K."/>
            <person name="Andreopoulos B."/>
            <person name="Lipzen A."/>
            <person name="Chen C."/>
            <person name="Yanf M."/>
            <person name="Daum C."/>
            <person name="Ng V."/>
            <person name="Clum A."/>
            <person name="Ohm R."/>
            <person name="Martin F."/>
            <person name="Silar P."/>
            <person name="Natvig D."/>
            <person name="Lalanne C."/>
            <person name="Gautier V."/>
            <person name="Ament-Velasquez S.L."/>
            <person name="Kruys A."/>
            <person name="Hutchinson M.I."/>
            <person name="Powell A.J."/>
            <person name="Barry K."/>
            <person name="Miller A.N."/>
            <person name="Grigoriev I.V."/>
            <person name="Debuchy R."/>
            <person name="Gladieux P."/>
            <person name="Thoren M.H."/>
            <person name="Johannesson H."/>
        </authorList>
    </citation>
    <scope>NUCLEOTIDE SEQUENCE</scope>
    <source>
        <strain evidence="2">PSN243</strain>
    </source>
</reference>
<accession>A0AAV9G9N3</accession>
<dbReference type="AlphaFoldDB" id="A0AAV9G9N3"/>
<feature type="domain" description="Heterokaryon incompatibility" evidence="1">
    <location>
        <begin position="229"/>
        <end position="373"/>
    </location>
</feature>
<dbReference type="Pfam" id="PF06985">
    <property type="entry name" value="HET"/>
    <property type="match status" value="1"/>
</dbReference>
<keyword evidence="3" id="KW-1185">Reference proteome</keyword>
<dbReference type="EMBL" id="MU865972">
    <property type="protein sequence ID" value="KAK4444798.1"/>
    <property type="molecule type" value="Genomic_DNA"/>
</dbReference>
<evidence type="ECO:0000313" key="2">
    <source>
        <dbReference type="EMBL" id="KAK4444798.1"/>
    </source>
</evidence>
<organism evidence="2 3">
    <name type="scientific">Podospora aff. communis PSN243</name>
    <dbReference type="NCBI Taxonomy" id="3040156"/>
    <lineage>
        <taxon>Eukaryota</taxon>
        <taxon>Fungi</taxon>
        <taxon>Dikarya</taxon>
        <taxon>Ascomycota</taxon>
        <taxon>Pezizomycotina</taxon>
        <taxon>Sordariomycetes</taxon>
        <taxon>Sordariomycetidae</taxon>
        <taxon>Sordariales</taxon>
        <taxon>Podosporaceae</taxon>
        <taxon>Podospora</taxon>
    </lineage>
</organism>